<reference evidence="2 3" key="1">
    <citation type="journal article" date="2015" name="Genome Announc.">
        <title>Complete Genome of Geobacter pickeringii G13T, a Metal-Reducing Isolate from Sedimentary Kaolin Deposits.</title>
        <authorList>
            <person name="Badalamenti J.P."/>
            <person name="Bond D.R."/>
        </authorList>
    </citation>
    <scope>NUCLEOTIDE SEQUENCE [LARGE SCALE GENOMIC DNA]</scope>
    <source>
        <strain evidence="2 3">G13</strain>
    </source>
</reference>
<dbReference type="Proteomes" id="UP000057609">
    <property type="component" value="Chromosome"/>
</dbReference>
<name>A0A0B5BGE8_9BACT</name>
<gene>
    <name evidence="2" type="ORF">GPICK_13570</name>
</gene>
<dbReference type="HOGENOM" id="CLU_041653_0_0_7"/>
<dbReference type="RefSeq" id="WP_039744066.1">
    <property type="nucleotide sequence ID" value="NZ_CP009788.1"/>
</dbReference>
<dbReference type="OrthoDB" id="9768080at2"/>
<dbReference type="EMBL" id="CP009788">
    <property type="protein sequence ID" value="AJE04244.1"/>
    <property type="molecule type" value="Genomic_DNA"/>
</dbReference>
<feature type="signal peptide" evidence="1">
    <location>
        <begin position="1"/>
        <end position="23"/>
    </location>
</feature>
<dbReference type="InterPro" id="IPR023614">
    <property type="entry name" value="Porin_dom_sf"/>
</dbReference>
<evidence type="ECO:0000313" key="3">
    <source>
        <dbReference type="Proteomes" id="UP000057609"/>
    </source>
</evidence>
<evidence type="ECO:0000313" key="2">
    <source>
        <dbReference type="EMBL" id="AJE04244.1"/>
    </source>
</evidence>
<dbReference type="AlphaFoldDB" id="A0A0B5BGE8"/>
<dbReference type="InterPro" id="IPR010870">
    <property type="entry name" value="Porin_O/P"/>
</dbReference>
<dbReference type="SUPFAM" id="SSF56935">
    <property type="entry name" value="Porins"/>
    <property type="match status" value="1"/>
</dbReference>
<evidence type="ECO:0000256" key="1">
    <source>
        <dbReference type="SAM" id="SignalP"/>
    </source>
</evidence>
<sequence length="413" mass="45261">MKKRFIIPAAAMFLLAAGTMASAATVDELQRQLDELTGQVRTLQAEKAAPAADAAPGDGYLKKVWDKTRIGGYGELAYIFKKENGNGNGGNTFDPQRFVLYVNSDLADWITLNTELEWEHGGTDGGPDGGISVEQAFLDFKFTKAFNVKAGVMLVPLGALNLYHEPVNFNSTERPQLDRYLIPSTWQEMGIGIHGALGDKADYQLLATPGLDGTKFAAETGVREGRQNFGKDSNRNVAVTGRLEVRPVTNLYTNVSFYTANAAPSGTPTAYTTILAFDGKYRISDFELAGEYVQVIQDKPALLASDIGHRMSGYWVEAAYHLMPAALKKGKLAEADLIAFARYSEFDTQQGSIADPTRASGRYDRNYTTFGFSFKPVPTVAIKADYQLYDDHRRGGETALDNDKFQVSLGFVF</sequence>
<accession>A0A0B5BGE8</accession>
<keyword evidence="1" id="KW-0732">Signal</keyword>
<dbReference type="KEGG" id="gpi:GPICK_13570"/>
<feature type="chain" id="PRO_5002112669" evidence="1">
    <location>
        <begin position="24"/>
        <end position="413"/>
    </location>
</feature>
<keyword evidence="3" id="KW-1185">Reference proteome</keyword>
<protein>
    <submittedName>
        <fullName evidence="2">Porin</fullName>
    </submittedName>
</protein>
<dbReference type="Gene3D" id="2.40.160.10">
    <property type="entry name" value="Porin"/>
    <property type="match status" value="1"/>
</dbReference>
<dbReference type="STRING" id="345632.GPICK_13570"/>
<dbReference type="Pfam" id="PF07396">
    <property type="entry name" value="Porin_O_P"/>
    <property type="match status" value="1"/>
</dbReference>
<organism evidence="2 3">
    <name type="scientific">Geobacter pickeringii</name>
    <dbReference type="NCBI Taxonomy" id="345632"/>
    <lineage>
        <taxon>Bacteria</taxon>
        <taxon>Pseudomonadati</taxon>
        <taxon>Thermodesulfobacteriota</taxon>
        <taxon>Desulfuromonadia</taxon>
        <taxon>Geobacterales</taxon>
        <taxon>Geobacteraceae</taxon>
        <taxon>Geobacter</taxon>
    </lineage>
</organism>
<proteinExistence type="predicted"/>